<dbReference type="Proteomes" id="UP000076623">
    <property type="component" value="Chromosome"/>
</dbReference>
<dbReference type="InterPro" id="IPR001406">
    <property type="entry name" value="PsdUridine_synth_TruA"/>
</dbReference>
<evidence type="ECO:0000313" key="10">
    <source>
        <dbReference type="Proteomes" id="UP000076623"/>
    </source>
</evidence>
<feature type="domain" description="Pseudouridine synthase I TruA alpha/beta" evidence="8">
    <location>
        <begin position="8"/>
        <end position="104"/>
    </location>
</feature>
<dbReference type="AlphaFoldDB" id="A0A160IIC6"/>
<evidence type="ECO:0000256" key="1">
    <source>
        <dbReference type="ARBA" id="ARBA00009375"/>
    </source>
</evidence>
<reference evidence="9 10" key="1">
    <citation type="submission" date="2016-04" db="EMBL/GenBank/DDBJ databases">
        <title>Complete genome sequence of Fictibacillus phosphorivorans G25-29, a strain toxic to nematodes.</title>
        <authorList>
            <person name="Zheng Z."/>
        </authorList>
    </citation>
    <scope>NUCLEOTIDE SEQUENCE [LARGE SCALE GENOMIC DNA]</scope>
    <source>
        <strain evidence="9 10">G25-29</strain>
    </source>
</reference>
<dbReference type="FunFam" id="3.30.70.580:FF:000001">
    <property type="entry name" value="tRNA pseudouridine synthase A"/>
    <property type="match status" value="1"/>
</dbReference>
<dbReference type="Gene3D" id="3.30.70.580">
    <property type="entry name" value="Pseudouridine synthase I, catalytic domain, N-terminal subdomain"/>
    <property type="match status" value="1"/>
</dbReference>
<dbReference type="InterPro" id="IPR020097">
    <property type="entry name" value="PsdUridine_synth_TruA_a/b_dom"/>
</dbReference>
<dbReference type="GO" id="GO:0003723">
    <property type="term" value="F:RNA binding"/>
    <property type="evidence" value="ECO:0007669"/>
    <property type="project" value="InterPro"/>
</dbReference>
<dbReference type="EC" id="5.4.99.12" evidence="4"/>
<dbReference type="PANTHER" id="PTHR11142:SF0">
    <property type="entry name" value="TRNA PSEUDOURIDINE SYNTHASE-LIKE 1"/>
    <property type="match status" value="1"/>
</dbReference>
<evidence type="ECO:0000256" key="7">
    <source>
        <dbReference type="RuleBase" id="RU003792"/>
    </source>
</evidence>
<dbReference type="KEGG" id="fpn:ABE65_000765"/>
<dbReference type="RefSeq" id="WP_066390701.1">
    <property type="nucleotide sequence ID" value="NZ_CP015378.1"/>
</dbReference>
<dbReference type="HAMAP" id="MF_00171">
    <property type="entry name" value="TruA"/>
    <property type="match status" value="1"/>
</dbReference>
<dbReference type="SUPFAM" id="SSF55120">
    <property type="entry name" value="Pseudouridine synthase"/>
    <property type="match status" value="1"/>
</dbReference>
<evidence type="ECO:0000256" key="3">
    <source>
        <dbReference type="ARBA" id="ARBA00023235"/>
    </source>
</evidence>
<feature type="domain" description="Pseudouridine synthase I TruA alpha/beta" evidence="8">
    <location>
        <begin position="144"/>
        <end position="245"/>
    </location>
</feature>
<gene>
    <name evidence="4" type="primary">truA</name>
    <name evidence="9" type="ORF">ABE65_000765</name>
</gene>
<feature type="binding site" evidence="4 6">
    <location>
        <position position="111"/>
    </location>
    <ligand>
        <name>substrate</name>
    </ligand>
</feature>
<name>A0A160IIC6_9BACL</name>
<sequence length="250" mass="27828">MARMKVTVAYDGTEFAGYQVQPSGRTVQGTIQAVLQKMHKGEPVGIFASGRTDAGVHAIGQVFHFDTHMEIPSEAWGKALNAMLPNDILIKDVEMVSDSFHSRFSATGKEYHYKILRSKQPDVFQRNHMFHFPYSLNVEDMKQAASLFLGTHDFTSFSSAKSEVEDKIRTIFAFDVEEEGNVLTLKVRGSGFLYNMVRILVGTLLEVGQGKLKPKEISAIIKGKDRALAGKTAPANGLYLFRVDYADKTE</sequence>
<dbReference type="InterPro" id="IPR020103">
    <property type="entry name" value="PsdUridine_synth_cat_dom_sf"/>
</dbReference>
<dbReference type="CDD" id="cd02570">
    <property type="entry name" value="PseudoU_synth_EcTruA"/>
    <property type="match status" value="1"/>
</dbReference>
<evidence type="ECO:0000256" key="4">
    <source>
        <dbReference type="HAMAP-Rule" id="MF_00171"/>
    </source>
</evidence>
<feature type="active site" description="Nucleophile" evidence="4 5">
    <location>
        <position position="53"/>
    </location>
</feature>
<dbReference type="Pfam" id="PF01416">
    <property type="entry name" value="PseudoU_synth_1"/>
    <property type="match status" value="2"/>
</dbReference>
<comment type="function">
    <text evidence="4">Formation of pseudouridine at positions 38, 39 and 40 in the anticodon stem and loop of transfer RNAs.</text>
</comment>
<dbReference type="STRING" id="1221500.ABE65_000765"/>
<keyword evidence="2 4" id="KW-0819">tRNA processing</keyword>
<proteinExistence type="inferred from homology"/>
<dbReference type="GO" id="GO:0031119">
    <property type="term" value="P:tRNA pseudouridine synthesis"/>
    <property type="evidence" value="ECO:0007669"/>
    <property type="project" value="UniProtKB-UniRule"/>
</dbReference>
<comment type="catalytic activity">
    <reaction evidence="4 7">
        <text>uridine(38/39/40) in tRNA = pseudouridine(38/39/40) in tRNA</text>
        <dbReference type="Rhea" id="RHEA:22376"/>
        <dbReference type="Rhea" id="RHEA-COMP:10085"/>
        <dbReference type="Rhea" id="RHEA-COMP:10087"/>
        <dbReference type="ChEBI" id="CHEBI:65314"/>
        <dbReference type="ChEBI" id="CHEBI:65315"/>
        <dbReference type="EC" id="5.4.99.12"/>
    </reaction>
</comment>
<dbReference type="EMBL" id="CP015378">
    <property type="protein sequence ID" value="ANC75481.1"/>
    <property type="molecule type" value="Genomic_DNA"/>
</dbReference>
<dbReference type="Gene3D" id="3.30.70.660">
    <property type="entry name" value="Pseudouridine synthase I, catalytic domain, C-terminal subdomain"/>
    <property type="match status" value="1"/>
</dbReference>
<evidence type="ECO:0000256" key="6">
    <source>
        <dbReference type="PIRSR" id="PIRSR001430-2"/>
    </source>
</evidence>
<dbReference type="InterPro" id="IPR020095">
    <property type="entry name" value="PsdUridine_synth_TruA_C"/>
</dbReference>
<dbReference type="PIRSF" id="PIRSF001430">
    <property type="entry name" value="tRNA_psdUrid_synth"/>
    <property type="match status" value="1"/>
</dbReference>
<organism evidence="9 10">
    <name type="scientific">Fictibacillus phosphorivorans</name>
    <dbReference type="NCBI Taxonomy" id="1221500"/>
    <lineage>
        <taxon>Bacteria</taxon>
        <taxon>Bacillati</taxon>
        <taxon>Bacillota</taxon>
        <taxon>Bacilli</taxon>
        <taxon>Bacillales</taxon>
        <taxon>Fictibacillaceae</taxon>
        <taxon>Fictibacillus</taxon>
    </lineage>
</organism>
<protein>
    <recommendedName>
        <fullName evidence="4">tRNA pseudouridine synthase A</fullName>
        <ecNumber evidence="4">5.4.99.12</ecNumber>
    </recommendedName>
    <alternativeName>
        <fullName evidence="4">tRNA pseudouridine(38-40) synthase</fullName>
    </alternativeName>
    <alternativeName>
        <fullName evidence="4">tRNA pseudouridylate synthase I</fullName>
    </alternativeName>
    <alternativeName>
        <fullName evidence="4">tRNA-uridine isomerase I</fullName>
    </alternativeName>
</protein>
<evidence type="ECO:0000313" key="9">
    <source>
        <dbReference type="EMBL" id="ANC75481.1"/>
    </source>
</evidence>
<dbReference type="NCBIfam" id="TIGR00071">
    <property type="entry name" value="hisT_truA"/>
    <property type="match status" value="1"/>
</dbReference>
<dbReference type="PANTHER" id="PTHR11142">
    <property type="entry name" value="PSEUDOURIDYLATE SYNTHASE"/>
    <property type="match status" value="1"/>
</dbReference>
<keyword evidence="10" id="KW-1185">Reference proteome</keyword>
<dbReference type="GO" id="GO:0160147">
    <property type="term" value="F:tRNA pseudouridine(38-40) synthase activity"/>
    <property type="evidence" value="ECO:0007669"/>
    <property type="project" value="UniProtKB-EC"/>
</dbReference>
<comment type="subunit">
    <text evidence="4">Homodimer.</text>
</comment>
<evidence type="ECO:0000259" key="8">
    <source>
        <dbReference type="Pfam" id="PF01416"/>
    </source>
</evidence>
<keyword evidence="3 4" id="KW-0413">Isomerase</keyword>
<evidence type="ECO:0000256" key="5">
    <source>
        <dbReference type="PIRSR" id="PIRSR001430-1"/>
    </source>
</evidence>
<comment type="caution">
    <text evidence="4">Lacks conserved residue(s) required for the propagation of feature annotation.</text>
</comment>
<accession>A0A160IIC6</accession>
<dbReference type="InterPro" id="IPR020094">
    <property type="entry name" value="TruA/RsuA/RluB/E/F_N"/>
</dbReference>
<evidence type="ECO:0000256" key="2">
    <source>
        <dbReference type="ARBA" id="ARBA00022694"/>
    </source>
</evidence>
<comment type="similarity">
    <text evidence="1 4 7">Belongs to the tRNA pseudouridine synthase TruA family.</text>
</comment>